<organism evidence="2 3">
    <name type="scientific">Williamsia sterculiae</name>
    <dbReference type="NCBI Taxonomy" id="1344003"/>
    <lineage>
        <taxon>Bacteria</taxon>
        <taxon>Bacillati</taxon>
        <taxon>Actinomycetota</taxon>
        <taxon>Actinomycetes</taxon>
        <taxon>Mycobacteriales</taxon>
        <taxon>Nocardiaceae</taxon>
        <taxon>Williamsia</taxon>
    </lineage>
</organism>
<evidence type="ECO:0008006" key="4">
    <source>
        <dbReference type="Google" id="ProtNLM"/>
    </source>
</evidence>
<protein>
    <recommendedName>
        <fullName evidence="4">DUF1453 domain-containing protein</fullName>
    </recommendedName>
</protein>
<feature type="transmembrane region" description="Helical" evidence="1">
    <location>
        <begin position="105"/>
        <end position="123"/>
    </location>
</feature>
<keyword evidence="1" id="KW-0472">Membrane</keyword>
<sequence>MYWMTVDHVVDDVAIATGVAFLIIRQFAWRTADPGRMARLPAVILAIGVGYSTVDFMTGYRWHAADWVMAAELVMVTVTGLAMGHVTRFRSVDGRVQYKLTGNGVWLWGLFVVIRIGSMVAAVELGAGLATATGPLLVSFAVNRIAAIVVVRRRTRRIPDTDAVITGPAPNRP</sequence>
<dbReference type="EMBL" id="FTNT01000010">
    <property type="protein sequence ID" value="SIS17802.1"/>
    <property type="molecule type" value="Genomic_DNA"/>
</dbReference>
<accession>A0A1N7GZ11</accession>
<evidence type="ECO:0000313" key="3">
    <source>
        <dbReference type="Proteomes" id="UP000186218"/>
    </source>
</evidence>
<feature type="transmembrane region" description="Helical" evidence="1">
    <location>
        <begin position="129"/>
        <end position="151"/>
    </location>
</feature>
<keyword evidence="1" id="KW-1133">Transmembrane helix</keyword>
<proteinExistence type="predicted"/>
<keyword evidence="1" id="KW-0812">Transmembrane</keyword>
<gene>
    <name evidence="2" type="ORF">SAMN05445060_3309</name>
</gene>
<dbReference type="OrthoDB" id="4878571at2"/>
<keyword evidence="3" id="KW-1185">Reference proteome</keyword>
<feature type="transmembrane region" description="Helical" evidence="1">
    <location>
        <begin position="40"/>
        <end position="58"/>
    </location>
</feature>
<reference evidence="2 3" key="1">
    <citation type="submission" date="2017-01" db="EMBL/GenBank/DDBJ databases">
        <authorList>
            <person name="Mah S.A."/>
            <person name="Swanson W.J."/>
            <person name="Moy G.W."/>
            <person name="Vacquier V.D."/>
        </authorList>
    </citation>
    <scope>NUCLEOTIDE SEQUENCE [LARGE SCALE GENOMIC DNA]</scope>
    <source>
        <strain evidence="2 3">CPCC 203464</strain>
    </source>
</reference>
<evidence type="ECO:0000256" key="1">
    <source>
        <dbReference type="SAM" id="Phobius"/>
    </source>
</evidence>
<dbReference type="Proteomes" id="UP000186218">
    <property type="component" value="Unassembled WGS sequence"/>
</dbReference>
<dbReference type="RefSeq" id="WP_076481627.1">
    <property type="nucleotide sequence ID" value="NZ_FTNT01000010.1"/>
</dbReference>
<name>A0A1N7GZ11_9NOCA</name>
<evidence type="ECO:0000313" key="2">
    <source>
        <dbReference type="EMBL" id="SIS17802.1"/>
    </source>
</evidence>
<feature type="transmembrane region" description="Helical" evidence="1">
    <location>
        <begin position="64"/>
        <end position="84"/>
    </location>
</feature>
<dbReference type="AlphaFoldDB" id="A0A1N7GZ11"/>
<dbReference type="STRING" id="1344003.SAMN05445060_3309"/>